<comment type="caution">
    <text evidence="4">The sequence shown here is derived from an EMBL/GenBank/DDBJ whole genome shotgun (WGS) entry which is preliminary data.</text>
</comment>
<dbReference type="InterPro" id="IPR036380">
    <property type="entry name" value="Isochorismatase-like_sf"/>
</dbReference>
<comment type="similarity">
    <text evidence="1">Belongs to the isochorismatase family.</text>
</comment>
<gene>
    <name evidence="4" type="ORF">AS888_03590</name>
</gene>
<dbReference type="InterPro" id="IPR050272">
    <property type="entry name" value="Isochorismatase-like_hydrls"/>
</dbReference>
<dbReference type="Gene3D" id="3.40.50.850">
    <property type="entry name" value="Isochorismatase-like"/>
    <property type="match status" value="1"/>
</dbReference>
<protein>
    <recommendedName>
        <fullName evidence="3">Isochorismatase-like domain-containing protein</fullName>
    </recommendedName>
</protein>
<organism evidence="4 5">
    <name type="scientific">Peribacillus simplex</name>
    <dbReference type="NCBI Taxonomy" id="1478"/>
    <lineage>
        <taxon>Bacteria</taxon>
        <taxon>Bacillati</taxon>
        <taxon>Bacillota</taxon>
        <taxon>Bacilli</taxon>
        <taxon>Bacillales</taxon>
        <taxon>Bacillaceae</taxon>
        <taxon>Peribacillus</taxon>
    </lineage>
</organism>
<evidence type="ECO:0000256" key="1">
    <source>
        <dbReference type="ARBA" id="ARBA00006336"/>
    </source>
</evidence>
<dbReference type="AlphaFoldDB" id="A0A109N3A8"/>
<proteinExistence type="inferred from homology"/>
<dbReference type="CDD" id="cd01014">
    <property type="entry name" value="nicotinamidase_related"/>
    <property type="match status" value="1"/>
</dbReference>
<reference evidence="4 5" key="1">
    <citation type="submission" date="2015-11" db="EMBL/GenBank/DDBJ databases">
        <title>Genome Sequence of Bacillus simplex strain VanAntwerpen2.</title>
        <authorList>
            <person name="Couger M.B."/>
        </authorList>
    </citation>
    <scope>NUCLEOTIDE SEQUENCE [LARGE SCALE GENOMIC DNA]</scope>
    <source>
        <strain evidence="4 5">VanAntwerpen02</strain>
    </source>
</reference>
<dbReference type="EMBL" id="LNNH01000002">
    <property type="protein sequence ID" value="KWW22704.1"/>
    <property type="molecule type" value="Genomic_DNA"/>
</dbReference>
<dbReference type="Pfam" id="PF00857">
    <property type="entry name" value="Isochorismatase"/>
    <property type="match status" value="1"/>
</dbReference>
<keyword evidence="2" id="KW-0378">Hydrolase</keyword>
<sequence length="184" mass="20913">MEKKALMIIDMQTAVVEEGYKRDKVIDNINHIIQSARGLQIPIIYIQHESPEGPLKKGEPGWQFHPRLEKPLLQEVTIFKSVPNSFSHTPLQQTLDKLGVTQLYICGAQTEYCVDSTCRGAFDLGYDVTLIGDAHTTNDAKHLSAPRIIEHVHETLKNFWSPNAKICLKKTTELDWIESEIHPQ</sequence>
<evidence type="ECO:0000313" key="4">
    <source>
        <dbReference type="EMBL" id="KWW22704.1"/>
    </source>
</evidence>
<dbReference type="GO" id="GO:0016787">
    <property type="term" value="F:hydrolase activity"/>
    <property type="evidence" value="ECO:0007669"/>
    <property type="project" value="UniProtKB-KW"/>
</dbReference>
<evidence type="ECO:0000259" key="3">
    <source>
        <dbReference type="Pfam" id="PF00857"/>
    </source>
</evidence>
<name>A0A109N3A8_9BACI</name>
<dbReference type="InterPro" id="IPR000868">
    <property type="entry name" value="Isochorismatase-like_dom"/>
</dbReference>
<dbReference type="RefSeq" id="WP_061140221.1">
    <property type="nucleotide sequence ID" value="NZ_LNNH01000002.1"/>
</dbReference>
<dbReference type="PANTHER" id="PTHR43540">
    <property type="entry name" value="PEROXYUREIDOACRYLATE/UREIDOACRYLATE AMIDOHYDROLASE-RELATED"/>
    <property type="match status" value="1"/>
</dbReference>
<evidence type="ECO:0000256" key="2">
    <source>
        <dbReference type="ARBA" id="ARBA00022801"/>
    </source>
</evidence>
<dbReference type="Proteomes" id="UP000064189">
    <property type="component" value="Unassembled WGS sequence"/>
</dbReference>
<keyword evidence="5" id="KW-1185">Reference proteome</keyword>
<dbReference type="SUPFAM" id="SSF52499">
    <property type="entry name" value="Isochorismatase-like hydrolases"/>
    <property type="match status" value="1"/>
</dbReference>
<accession>A0A109N3A8</accession>
<evidence type="ECO:0000313" key="5">
    <source>
        <dbReference type="Proteomes" id="UP000064189"/>
    </source>
</evidence>
<dbReference type="PANTHER" id="PTHR43540:SF14">
    <property type="entry name" value="ISOCHORISMATASE"/>
    <property type="match status" value="1"/>
</dbReference>
<feature type="domain" description="Isochorismatase-like" evidence="3">
    <location>
        <begin position="5"/>
        <end position="140"/>
    </location>
</feature>